<sequence>MQNIYAAKRCKLILATAGALLCATFARAQSVQLPYQYQFYQKFNADVYSTSNDIHTAFKPLLIDSSLTARYDSLMNYGADTNRRGWVYRKLFREHLFDVRKADYTFYADYLPDLAIGRDFKSKESTWLNTRGFQFGGTIGTKFSFYTSGFENQGRFAPYIDEYVRSTRMIPGQAYDRKGGLEQTKDWSYVTAVISYTPIKQLNFTLGQDKNFIGDGYRSLLLSDYATNYPFFRGTLTLGPVQYTAMWAYMQDRQAPKFDTYGDNRRKWAAFHYIDWTISKRASLGFFNAYIASEADDEGNRRGFDVNFINPVFFASSIGPSGQPGNSIAGFNGKYKFLNKHAVYAQLVLDRVQGREGKAITSKGWQAGVRGADLFGIQNLNYLAEYNTAQPYMYTGAQRMSGYTAFSEPLAHPFGANFKEALGIINYSVGRFDLQGKMIYAKYGVDEAGTDDNFGKNILRGFNGDLIPGTETGQGINTTLKYAEGTVGFILNPRYNLKLEVGGIYRQRSNRLGTSNTAMLSIGLRSSFRNLYSDF</sequence>
<proteinExistence type="predicted"/>
<gene>
    <name evidence="2" type="ORF">GCM10023313_06680</name>
</gene>
<dbReference type="RefSeq" id="WP_345329490.1">
    <property type="nucleotide sequence ID" value="NZ_BAABJI010000001.1"/>
</dbReference>
<feature type="chain" id="PRO_5045554819" description="Gliding motility protein RemB" evidence="1">
    <location>
        <begin position="29"/>
        <end position="535"/>
    </location>
</feature>
<organism evidence="2 3">
    <name type="scientific">Mucilaginibacter defluvii</name>
    <dbReference type="NCBI Taxonomy" id="1196019"/>
    <lineage>
        <taxon>Bacteria</taxon>
        <taxon>Pseudomonadati</taxon>
        <taxon>Bacteroidota</taxon>
        <taxon>Sphingobacteriia</taxon>
        <taxon>Sphingobacteriales</taxon>
        <taxon>Sphingobacteriaceae</taxon>
        <taxon>Mucilaginibacter</taxon>
    </lineage>
</organism>
<comment type="caution">
    <text evidence="2">The sequence shown here is derived from an EMBL/GenBank/DDBJ whole genome shotgun (WGS) entry which is preliminary data.</text>
</comment>
<dbReference type="Proteomes" id="UP001501436">
    <property type="component" value="Unassembled WGS sequence"/>
</dbReference>
<protein>
    <recommendedName>
        <fullName evidence="4">Gliding motility protein RemB</fullName>
    </recommendedName>
</protein>
<keyword evidence="3" id="KW-1185">Reference proteome</keyword>
<dbReference type="EMBL" id="BAABJI010000001">
    <property type="protein sequence ID" value="GAA4906610.1"/>
    <property type="molecule type" value="Genomic_DNA"/>
</dbReference>
<evidence type="ECO:0000313" key="2">
    <source>
        <dbReference type="EMBL" id="GAA4906610.1"/>
    </source>
</evidence>
<accession>A0ABP9FKX1</accession>
<feature type="signal peptide" evidence="1">
    <location>
        <begin position="1"/>
        <end position="28"/>
    </location>
</feature>
<name>A0ABP9FKX1_9SPHI</name>
<evidence type="ECO:0008006" key="4">
    <source>
        <dbReference type="Google" id="ProtNLM"/>
    </source>
</evidence>
<evidence type="ECO:0000256" key="1">
    <source>
        <dbReference type="SAM" id="SignalP"/>
    </source>
</evidence>
<reference evidence="3" key="1">
    <citation type="journal article" date="2019" name="Int. J. Syst. Evol. Microbiol.">
        <title>The Global Catalogue of Microorganisms (GCM) 10K type strain sequencing project: providing services to taxonomists for standard genome sequencing and annotation.</title>
        <authorList>
            <consortium name="The Broad Institute Genomics Platform"/>
            <consortium name="The Broad Institute Genome Sequencing Center for Infectious Disease"/>
            <person name="Wu L."/>
            <person name="Ma J."/>
        </authorList>
    </citation>
    <scope>NUCLEOTIDE SEQUENCE [LARGE SCALE GENOMIC DNA]</scope>
    <source>
        <strain evidence="3">JCM 18283</strain>
    </source>
</reference>
<keyword evidence="1" id="KW-0732">Signal</keyword>
<evidence type="ECO:0000313" key="3">
    <source>
        <dbReference type="Proteomes" id="UP001501436"/>
    </source>
</evidence>